<dbReference type="SMART" id="SM00387">
    <property type="entry name" value="HATPase_c"/>
    <property type="match status" value="1"/>
</dbReference>
<comment type="subcellular location">
    <subcellularLocation>
        <location evidence="2">Membrane</location>
    </subcellularLocation>
</comment>
<dbReference type="InterPro" id="IPR003660">
    <property type="entry name" value="HAMP_dom"/>
</dbReference>
<feature type="coiled-coil region" evidence="9">
    <location>
        <begin position="240"/>
        <end position="274"/>
    </location>
</feature>
<keyword evidence="8 10" id="KW-0472">Membrane</keyword>
<dbReference type="CDD" id="cd06225">
    <property type="entry name" value="HAMP"/>
    <property type="match status" value="1"/>
</dbReference>
<dbReference type="Proteomes" id="UP000013523">
    <property type="component" value="Chromosome"/>
</dbReference>
<keyword evidence="14" id="KW-1185">Reference proteome</keyword>
<dbReference type="OrthoDB" id="9762826at2"/>
<dbReference type="Gene3D" id="6.10.340.10">
    <property type="match status" value="1"/>
</dbReference>
<protein>
    <recommendedName>
        <fullName evidence="3">histidine kinase</fullName>
        <ecNumber evidence="3">2.7.13.3</ecNumber>
    </recommendedName>
</protein>
<dbReference type="InterPro" id="IPR050351">
    <property type="entry name" value="BphY/WalK/GraS-like"/>
</dbReference>
<dbReference type="eggNOG" id="COG5002">
    <property type="taxonomic scope" value="Bacteria"/>
</dbReference>
<dbReference type="Pfam" id="PF00512">
    <property type="entry name" value="HisKA"/>
    <property type="match status" value="1"/>
</dbReference>
<proteinExistence type="predicted"/>
<dbReference type="InterPro" id="IPR004358">
    <property type="entry name" value="Sig_transdc_His_kin-like_C"/>
</dbReference>
<evidence type="ECO:0000259" key="12">
    <source>
        <dbReference type="PROSITE" id="PS50885"/>
    </source>
</evidence>
<dbReference type="CDD" id="cd00082">
    <property type="entry name" value="HisKA"/>
    <property type="match status" value="1"/>
</dbReference>
<dbReference type="Gene3D" id="3.30.565.10">
    <property type="entry name" value="Histidine kinase-like ATPase, C-terminal domain"/>
    <property type="match status" value="1"/>
</dbReference>
<evidence type="ECO:0000256" key="3">
    <source>
        <dbReference type="ARBA" id="ARBA00012438"/>
    </source>
</evidence>
<dbReference type="KEGG" id="cpas:Clopa_3182"/>
<keyword evidence="4" id="KW-0597">Phosphoprotein</keyword>
<keyword evidence="10" id="KW-0812">Transmembrane</keyword>
<dbReference type="PROSITE" id="PS50885">
    <property type="entry name" value="HAMP"/>
    <property type="match status" value="1"/>
</dbReference>
<dbReference type="InterPro" id="IPR036890">
    <property type="entry name" value="HATPase_C_sf"/>
</dbReference>
<evidence type="ECO:0000256" key="7">
    <source>
        <dbReference type="ARBA" id="ARBA00023012"/>
    </source>
</evidence>
<evidence type="ECO:0000256" key="9">
    <source>
        <dbReference type="SAM" id="Coils"/>
    </source>
</evidence>
<evidence type="ECO:0000256" key="4">
    <source>
        <dbReference type="ARBA" id="ARBA00022553"/>
    </source>
</evidence>
<dbReference type="Pfam" id="PF02518">
    <property type="entry name" value="HATPase_c"/>
    <property type="match status" value="1"/>
</dbReference>
<evidence type="ECO:0000256" key="1">
    <source>
        <dbReference type="ARBA" id="ARBA00000085"/>
    </source>
</evidence>
<dbReference type="HOGENOM" id="CLU_000445_89_6_9"/>
<evidence type="ECO:0000256" key="6">
    <source>
        <dbReference type="ARBA" id="ARBA00022777"/>
    </source>
</evidence>
<dbReference type="InterPro" id="IPR036097">
    <property type="entry name" value="HisK_dim/P_sf"/>
</dbReference>
<dbReference type="SUPFAM" id="SSF47384">
    <property type="entry name" value="Homodimeric domain of signal transducing histidine kinase"/>
    <property type="match status" value="1"/>
</dbReference>
<evidence type="ECO:0000259" key="11">
    <source>
        <dbReference type="PROSITE" id="PS50109"/>
    </source>
</evidence>
<dbReference type="STRING" id="86416.Clopa_3182"/>
<keyword evidence="6 13" id="KW-0418">Kinase</keyword>
<evidence type="ECO:0000313" key="14">
    <source>
        <dbReference type="Proteomes" id="UP000013523"/>
    </source>
</evidence>
<name>R4K8J9_CLOPA</name>
<dbReference type="PRINTS" id="PR00344">
    <property type="entry name" value="BCTRLSENSOR"/>
</dbReference>
<accession>R4K8J9</accession>
<dbReference type="PANTHER" id="PTHR45453">
    <property type="entry name" value="PHOSPHATE REGULON SENSOR PROTEIN PHOR"/>
    <property type="match status" value="1"/>
</dbReference>
<dbReference type="EC" id="2.7.13.3" evidence="3"/>
<organism evidence="13 14">
    <name type="scientific">Clostridium pasteurianum BC1</name>
    <dbReference type="NCBI Taxonomy" id="86416"/>
    <lineage>
        <taxon>Bacteria</taxon>
        <taxon>Bacillati</taxon>
        <taxon>Bacillota</taxon>
        <taxon>Clostridia</taxon>
        <taxon>Eubacteriales</taxon>
        <taxon>Clostridiaceae</taxon>
        <taxon>Clostridium</taxon>
    </lineage>
</organism>
<dbReference type="RefSeq" id="WP_015616284.1">
    <property type="nucleotide sequence ID" value="NC_021182.1"/>
</dbReference>
<evidence type="ECO:0000313" key="13">
    <source>
        <dbReference type="EMBL" id="AGK97996.1"/>
    </source>
</evidence>
<keyword evidence="10" id="KW-1133">Transmembrane helix</keyword>
<comment type="catalytic activity">
    <reaction evidence="1">
        <text>ATP + protein L-histidine = ADP + protein N-phospho-L-histidine.</text>
        <dbReference type="EC" id="2.7.13.3"/>
    </reaction>
</comment>
<keyword evidence="7" id="KW-0902">Two-component regulatory system</keyword>
<dbReference type="GO" id="GO:0004721">
    <property type="term" value="F:phosphoprotein phosphatase activity"/>
    <property type="evidence" value="ECO:0007669"/>
    <property type="project" value="TreeGrafter"/>
</dbReference>
<dbReference type="EMBL" id="CP003261">
    <property type="protein sequence ID" value="AGK97996.1"/>
    <property type="molecule type" value="Genomic_DNA"/>
</dbReference>
<reference evidence="13 14" key="1">
    <citation type="submission" date="2012-01" db="EMBL/GenBank/DDBJ databases">
        <title>Complete sequence of chromosome of Clostridium pasteurianum BC1.</title>
        <authorList>
            <consortium name="US DOE Joint Genome Institute"/>
            <person name="Lucas S."/>
            <person name="Han J."/>
            <person name="Lapidus A."/>
            <person name="Cheng J.-F."/>
            <person name="Goodwin L."/>
            <person name="Pitluck S."/>
            <person name="Peters L."/>
            <person name="Mikhailova N."/>
            <person name="Teshima H."/>
            <person name="Detter J.C."/>
            <person name="Han C."/>
            <person name="Tapia R."/>
            <person name="Land M."/>
            <person name="Hauser L."/>
            <person name="Kyrpides N."/>
            <person name="Ivanova N."/>
            <person name="Pagani I."/>
            <person name="Dunn J."/>
            <person name="Taghavi S."/>
            <person name="Francis A."/>
            <person name="van der Lelie D."/>
            <person name="Woyke T."/>
        </authorList>
    </citation>
    <scope>NUCLEOTIDE SEQUENCE [LARGE SCALE GENOMIC DNA]</scope>
    <source>
        <strain evidence="13 14">BC1</strain>
    </source>
</reference>
<dbReference type="PATRIC" id="fig|86416.3.peg.3171"/>
<dbReference type="InterPro" id="IPR005467">
    <property type="entry name" value="His_kinase_dom"/>
</dbReference>
<dbReference type="SMART" id="SM00388">
    <property type="entry name" value="HisKA"/>
    <property type="match status" value="1"/>
</dbReference>
<evidence type="ECO:0000256" key="10">
    <source>
        <dbReference type="SAM" id="Phobius"/>
    </source>
</evidence>
<feature type="domain" description="Histidine kinase" evidence="11">
    <location>
        <begin position="281"/>
        <end position="496"/>
    </location>
</feature>
<feature type="domain" description="HAMP" evidence="12">
    <location>
        <begin position="200"/>
        <end position="252"/>
    </location>
</feature>
<dbReference type="AlphaFoldDB" id="R4K8J9"/>
<dbReference type="PANTHER" id="PTHR45453:SF3">
    <property type="entry name" value="HISTIDINE KINASE"/>
    <property type="match status" value="1"/>
</dbReference>
<dbReference type="FunFam" id="1.10.287.130:FF:000001">
    <property type="entry name" value="Two-component sensor histidine kinase"/>
    <property type="match status" value="1"/>
</dbReference>
<dbReference type="PROSITE" id="PS50109">
    <property type="entry name" value="HIS_KIN"/>
    <property type="match status" value="1"/>
</dbReference>
<dbReference type="Gene3D" id="1.10.287.130">
    <property type="match status" value="1"/>
</dbReference>
<dbReference type="InterPro" id="IPR003661">
    <property type="entry name" value="HisK_dim/P_dom"/>
</dbReference>
<dbReference type="FunFam" id="3.30.565.10:FF:000006">
    <property type="entry name" value="Sensor histidine kinase WalK"/>
    <property type="match status" value="1"/>
</dbReference>
<dbReference type="InterPro" id="IPR003594">
    <property type="entry name" value="HATPase_dom"/>
</dbReference>
<gene>
    <name evidence="13" type="ORF">Clopa_3182</name>
</gene>
<feature type="transmembrane region" description="Helical" evidence="10">
    <location>
        <begin position="12"/>
        <end position="34"/>
    </location>
</feature>
<evidence type="ECO:0000256" key="2">
    <source>
        <dbReference type="ARBA" id="ARBA00004370"/>
    </source>
</evidence>
<dbReference type="SMART" id="SM00304">
    <property type="entry name" value="HAMP"/>
    <property type="match status" value="1"/>
</dbReference>
<dbReference type="SUPFAM" id="SSF158472">
    <property type="entry name" value="HAMP domain-like"/>
    <property type="match status" value="1"/>
</dbReference>
<dbReference type="GO" id="GO:0000155">
    <property type="term" value="F:phosphorelay sensor kinase activity"/>
    <property type="evidence" value="ECO:0007669"/>
    <property type="project" value="InterPro"/>
</dbReference>
<keyword evidence="9" id="KW-0175">Coiled coil</keyword>
<keyword evidence="5" id="KW-0808">Transferase</keyword>
<evidence type="ECO:0000256" key="5">
    <source>
        <dbReference type="ARBA" id="ARBA00022679"/>
    </source>
</evidence>
<dbReference type="GO" id="GO:0005886">
    <property type="term" value="C:plasma membrane"/>
    <property type="evidence" value="ECO:0007669"/>
    <property type="project" value="TreeGrafter"/>
</dbReference>
<sequence length="507" mass="57788">MNLKQGIAVKLFFITLAFFALFISSILIFQSLFFEKFYINRKMDTLEQNVEKFREAYNKTEGSTNILQLARNFEDSNNSKVAVLDKYGYLNFVAGSESREVESASVRVIRQVIDNWNANPGAAMNIRRSGKGSTYIFDNNVYNVRNIVCVLPNNEKGEVIFVVSSLQPVNEASSVIKEFYVYIYIAALVLIIILSLIYSNMISKPLISLNRTASKMVNLNFSEKCIVKSDDEIGNLGNTLNFLSENLNSAMNSLRKANEKLKNDIEQERKLEKMRKEFVGGVSHELKTPISLIEGYAEGIKDNVFQGEDKDYYIDVIIDEAKKMGSLVTDMLDLSQLESGNFKLNCEDFYIDKLINSTVRKYYTLFNEREIDVHLNLNNNVLTCGDSMRIEQVLTNFITNSIRHTENNGKISIDMRESSDKVYIYVKNLGDNIEKEDLSKIWDKFYKIDKSRNRSLGGTGLGLAITKNILMLHKSDFGVENFNGGVAFYFSLELSEDARIEKLKVLT</sequence>
<dbReference type="SUPFAM" id="SSF55874">
    <property type="entry name" value="ATPase domain of HSP90 chaperone/DNA topoisomerase II/histidine kinase"/>
    <property type="match status" value="1"/>
</dbReference>
<feature type="transmembrane region" description="Helical" evidence="10">
    <location>
        <begin position="179"/>
        <end position="198"/>
    </location>
</feature>
<dbReference type="GO" id="GO:0016036">
    <property type="term" value="P:cellular response to phosphate starvation"/>
    <property type="evidence" value="ECO:0007669"/>
    <property type="project" value="TreeGrafter"/>
</dbReference>
<evidence type="ECO:0000256" key="8">
    <source>
        <dbReference type="ARBA" id="ARBA00023136"/>
    </source>
</evidence>